<evidence type="ECO:0000313" key="2">
    <source>
        <dbReference type="Proteomes" id="UP000051063"/>
    </source>
</evidence>
<gene>
    <name evidence="1" type="ORF">AN963_18985</name>
</gene>
<organism evidence="1 2">
    <name type="scientific">Brevibacillus choshinensis</name>
    <dbReference type="NCBI Taxonomy" id="54911"/>
    <lineage>
        <taxon>Bacteria</taxon>
        <taxon>Bacillati</taxon>
        <taxon>Bacillota</taxon>
        <taxon>Bacilli</taxon>
        <taxon>Bacillales</taxon>
        <taxon>Paenibacillaceae</taxon>
        <taxon>Brevibacillus</taxon>
    </lineage>
</organism>
<name>A0ABR5N8J5_BRECH</name>
<comment type="caution">
    <text evidence="1">The sequence shown here is derived from an EMBL/GenBank/DDBJ whole genome shotgun (WGS) entry which is preliminary data.</text>
</comment>
<accession>A0ABR5N8J5</accession>
<reference evidence="1 2" key="1">
    <citation type="submission" date="2015-09" db="EMBL/GenBank/DDBJ databases">
        <title>Genome sequencing project for genomic taxonomy and phylogenomics of Bacillus-like bacteria.</title>
        <authorList>
            <person name="Liu B."/>
            <person name="Wang J."/>
            <person name="Zhu Y."/>
            <person name="Liu G."/>
            <person name="Chen Q."/>
            <person name="Chen Z."/>
            <person name="Lan J."/>
            <person name="Che J."/>
            <person name="Ge C."/>
            <person name="Shi H."/>
            <person name="Pan Z."/>
            <person name="Liu X."/>
        </authorList>
    </citation>
    <scope>NUCLEOTIDE SEQUENCE [LARGE SCALE GENOMIC DNA]</scope>
    <source>
        <strain evidence="1 2">DSM 8552</strain>
    </source>
</reference>
<dbReference type="EMBL" id="LJJB01000010">
    <property type="protein sequence ID" value="KQL46943.1"/>
    <property type="molecule type" value="Genomic_DNA"/>
</dbReference>
<evidence type="ECO:0000313" key="1">
    <source>
        <dbReference type="EMBL" id="KQL46943.1"/>
    </source>
</evidence>
<proteinExistence type="predicted"/>
<keyword evidence="2" id="KW-1185">Reference proteome</keyword>
<dbReference type="Proteomes" id="UP000051063">
    <property type="component" value="Unassembled WGS sequence"/>
</dbReference>
<sequence length="83" mass="9967">MIYILAYDFPVVNHPVQREIAAFIDREEGKVEVKSWKNIPFLQKVMTYDYLYFVRKEEDFLAVEITWLFGTVHTGRSPRMIHE</sequence>
<protein>
    <submittedName>
        <fullName evidence="1">Uncharacterized protein</fullName>
    </submittedName>
</protein>